<organism evidence="1">
    <name type="scientific">Melanthalia intermedia</name>
    <dbReference type="NCBI Taxonomy" id="172989"/>
    <lineage>
        <taxon>Eukaryota</taxon>
        <taxon>Rhodophyta</taxon>
        <taxon>Florideophyceae</taxon>
        <taxon>Rhodymeniophycidae</taxon>
        <taxon>Gracilariales</taxon>
        <taxon>Gracilariaceae</taxon>
        <taxon>Melanthalia</taxon>
    </lineage>
</organism>
<sequence>MLKKGTLASPAIALASSVFPVPGGPISNTPFGILAPTAVKRSGFFKNVTTSSNSSLASSTPATSLNTTPVLASIWNSALDLLNDIACPGPPVALFDFRNKNAKPPTSKRGNSRFPAKFQIALVFFAGCASKSTCAFLSLVISSGAFAGSSTLIFCTLFPNSGPTASTIAVCPLSYMSTFFIQFISKYSRNLPYVIRERARLPLNCSLVGTKNPCHKKKLMTIAGKDKSNKVFQDNFIIIEPFKCVLFFL</sequence>
<dbReference type="AlphaFoldDB" id="A0A345UAY4"/>
<gene>
    <name evidence="1" type="primary">orf249</name>
</gene>
<dbReference type="GeneID" id="37624299"/>
<evidence type="ECO:0000313" key="1">
    <source>
        <dbReference type="EMBL" id="AXI97620.1"/>
    </source>
</evidence>
<geneLocation type="chloroplast" evidence="1"/>
<reference evidence="1" key="1">
    <citation type="submission" date="2018-05" db="EMBL/GenBank/DDBJ databases">
        <title>Organellar genomes of Gracilariaceae.</title>
        <authorList>
            <person name="Iha C."/>
            <person name="Oliveira M.C."/>
        </authorList>
    </citation>
    <scope>NUCLEOTIDE SEQUENCE</scope>
</reference>
<keyword evidence="1" id="KW-0934">Plastid</keyword>
<dbReference type="EMBL" id="MH396016">
    <property type="protein sequence ID" value="AXI97620.1"/>
    <property type="molecule type" value="Genomic_DNA"/>
</dbReference>
<protein>
    <submittedName>
        <fullName evidence="1">Uncharacterized protein</fullName>
    </submittedName>
</protein>
<name>A0A345UAY4_9FLOR</name>
<keyword evidence="1" id="KW-0150">Chloroplast</keyword>
<accession>A0A345UAY4</accession>
<dbReference type="RefSeq" id="YP_009511743.1">
    <property type="nucleotide sequence ID" value="NC_039145.1"/>
</dbReference>
<proteinExistence type="predicted"/>